<dbReference type="CDD" id="cd02696">
    <property type="entry name" value="MurNAc-LAA"/>
    <property type="match status" value="1"/>
</dbReference>
<dbReference type="EMBL" id="VNJK01000001">
    <property type="protein sequence ID" value="TVX92952.1"/>
    <property type="molecule type" value="Genomic_DNA"/>
</dbReference>
<name>A0A559IZ99_9BACL</name>
<dbReference type="PANTHER" id="PTHR30404">
    <property type="entry name" value="N-ACETYLMURAMOYL-L-ALANINE AMIDASE"/>
    <property type="match status" value="1"/>
</dbReference>
<dbReference type="Pfam" id="PF11741">
    <property type="entry name" value="AMIN"/>
    <property type="match status" value="1"/>
</dbReference>
<dbReference type="GO" id="GO:0008745">
    <property type="term" value="F:N-acetylmuramoyl-L-alanine amidase activity"/>
    <property type="evidence" value="ECO:0007669"/>
    <property type="project" value="InterPro"/>
</dbReference>
<keyword evidence="5" id="KW-1185">Reference proteome</keyword>
<dbReference type="OrthoDB" id="9806267at2"/>
<dbReference type="InterPro" id="IPR021731">
    <property type="entry name" value="AMIN_dom"/>
</dbReference>
<keyword evidence="1" id="KW-0378">Hydrolase</keyword>
<dbReference type="Gene3D" id="3.40.630.40">
    <property type="entry name" value="Zn-dependent exopeptidases"/>
    <property type="match status" value="1"/>
</dbReference>
<organism evidence="4 5">
    <name type="scientific">Paenibacillus agilis</name>
    <dbReference type="NCBI Taxonomy" id="3020863"/>
    <lineage>
        <taxon>Bacteria</taxon>
        <taxon>Bacillati</taxon>
        <taxon>Bacillota</taxon>
        <taxon>Bacilli</taxon>
        <taxon>Bacillales</taxon>
        <taxon>Paenibacillaceae</taxon>
        <taxon>Paenibacillus</taxon>
    </lineage>
</organism>
<evidence type="ECO:0000256" key="2">
    <source>
        <dbReference type="SAM" id="MobiDB-lite"/>
    </source>
</evidence>
<evidence type="ECO:0000313" key="4">
    <source>
        <dbReference type="EMBL" id="TVX92952.1"/>
    </source>
</evidence>
<dbReference type="InterPro" id="IPR012854">
    <property type="entry name" value="Cu_amine_oxidase-like_N"/>
</dbReference>
<feature type="domain" description="MurNAc-LAA" evidence="3">
    <location>
        <begin position="390"/>
        <end position="498"/>
    </location>
</feature>
<proteinExistence type="predicted"/>
<dbReference type="Gene3D" id="2.60.40.3500">
    <property type="match status" value="1"/>
</dbReference>
<dbReference type="Proteomes" id="UP000318102">
    <property type="component" value="Unassembled WGS sequence"/>
</dbReference>
<gene>
    <name evidence="4" type="ORF">FPZ44_07710</name>
</gene>
<dbReference type="GO" id="GO:0009253">
    <property type="term" value="P:peptidoglycan catabolic process"/>
    <property type="evidence" value="ECO:0007669"/>
    <property type="project" value="InterPro"/>
</dbReference>
<feature type="compositionally biased region" description="Gly residues" evidence="2">
    <location>
        <begin position="290"/>
        <end position="311"/>
    </location>
</feature>
<evidence type="ECO:0000256" key="1">
    <source>
        <dbReference type="ARBA" id="ARBA00022801"/>
    </source>
</evidence>
<evidence type="ECO:0000313" key="5">
    <source>
        <dbReference type="Proteomes" id="UP000318102"/>
    </source>
</evidence>
<dbReference type="InterPro" id="IPR002508">
    <property type="entry name" value="MurNAc-LAA_cat"/>
</dbReference>
<evidence type="ECO:0000259" key="3">
    <source>
        <dbReference type="SMART" id="SM00646"/>
    </source>
</evidence>
<feature type="region of interest" description="Disordered" evidence="2">
    <location>
        <begin position="287"/>
        <end position="325"/>
    </location>
</feature>
<dbReference type="AlphaFoldDB" id="A0A559IZ99"/>
<dbReference type="Pfam" id="PF07833">
    <property type="entry name" value="Cu_amine_oxidN1"/>
    <property type="match status" value="1"/>
</dbReference>
<reference evidence="4 5" key="1">
    <citation type="submission" date="2019-07" db="EMBL/GenBank/DDBJ databases">
        <authorList>
            <person name="Kim J."/>
        </authorList>
    </citation>
    <scope>NUCLEOTIDE SEQUENCE [LARGE SCALE GENOMIC DNA]</scope>
    <source>
        <strain evidence="4 5">N4</strain>
    </source>
</reference>
<dbReference type="SUPFAM" id="SSF53187">
    <property type="entry name" value="Zn-dependent exopeptidases"/>
    <property type="match status" value="1"/>
</dbReference>
<dbReference type="GO" id="GO:0030288">
    <property type="term" value="C:outer membrane-bounded periplasmic space"/>
    <property type="evidence" value="ECO:0007669"/>
    <property type="project" value="TreeGrafter"/>
</dbReference>
<dbReference type="SMART" id="SM00646">
    <property type="entry name" value="Ami_3"/>
    <property type="match status" value="1"/>
</dbReference>
<sequence length="504" mass="55933">MQRERKFSVGLFLVMIMCLVIPGWAQAQAEARLYLDGSSLHTDESIQIIQGVVMVPIRVVSEELGYRVNWEGGKEQKVRISDNYKDITLEVGHKKGYVNGQVIDLAVAPKVVNGTTLVPLRFIGETFGLVVDWDNETKSVYLFTPDGSGNEVPEPPTTPGEGEDGNTTGKPNSDDTEVIDMNFYENTLHVALDREVTPKIMTMSNPERIVIDFPKANFSKQFREKFGFEDHMGQGTFSVSDYPDVKQIRFSLFSNSPNTVRFVIDATQALSYRVSTSTQGLVSITLEHGTGQGNNNGGSNNGNSGGDGGGSVKPPVDPSKPTRPDGKYVVVLDAGHGAHDSGAVSVKKRYEKDFNLQMAKKTAEILRKDSRFHVVMTREEDRFLELKDRVKIANDLNADLFISFHGNSIAVPSVNGIETYYYRPESKALAEVMHKYIMNGTDMRDRGVKKGNFHVIRNTKMPGVLLELGFLTNVSDEQKMFSAEFQNRVAGQIVNGIKDYLNVK</sequence>
<dbReference type="InterPro" id="IPR036582">
    <property type="entry name" value="Mao_N_sf"/>
</dbReference>
<comment type="caution">
    <text evidence="4">The sequence shown here is derived from an EMBL/GenBank/DDBJ whole genome shotgun (WGS) entry which is preliminary data.</text>
</comment>
<accession>A0A559IZ99</accession>
<dbReference type="RefSeq" id="WP_144988945.1">
    <property type="nucleotide sequence ID" value="NZ_VNJK01000001.1"/>
</dbReference>
<dbReference type="Pfam" id="PF01520">
    <property type="entry name" value="Amidase_3"/>
    <property type="match status" value="1"/>
</dbReference>
<dbReference type="PANTHER" id="PTHR30404:SF0">
    <property type="entry name" value="N-ACETYLMURAMOYL-L-ALANINE AMIDASE AMIC"/>
    <property type="match status" value="1"/>
</dbReference>
<dbReference type="InterPro" id="IPR050695">
    <property type="entry name" value="N-acetylmuramoyl_amidase_3"/>
</dbReference>
<dbReference type="Gene3D" id="3.30.457.10">
    <property type="entry name" value="Copper amine oxidase-like, N-terminal domain"/>
    <property type="match status" value="1"/>
</dbReference>
<protein>
    <submittedName>
        <fullName evidence="4">AMIN domain-containing protein</fullName>
    </submittedName>
</protein>
<feature type="region of interest" description="Disordered" evidence="2">
    <location>
        <begin position="142"/>
        <end position="175"/>
    </location>
</feature>
<dbReference type="SUPFAM" id="SSF55383">
    <property type="entry name" value="Copper amine oxidase, domain N"/>
    <property type="match status" value="1"/>
</dbReference>